<comment type="similarity">
    <text evidence="4">Belongs to the protein kinase superfamily. CAMK Ser/Thr protein kinase family. SNF1 subfamily.</text>
</comment>
<dbReference type="Proteomes" id="UP000267096">
    <property type="component" value="Unassembled WGS sequence"/>
</dbReference>
<keyword evidence="26" id="KW-1185">Reference proteome</keyword>
<evidence type="ECO:0000256" key="4">
    <source>
        <dbReference type="ARBA" id="ARBA00006234"/>
    </source>
</evidence>
<evidence type="ECO:0000313" key="27">
    <source>
        <dbReference type="WBParaSite" id="ASIM_0001232601-mRNA-1"/>
    </source>
</evidence>
<feature type="transmembrane region" description="Helical" evidence="23">
    <location>
        <begin position="207"/>
        <end position="224"/>
    </location>
</feature>
<evidence type="ECO:0000256" key="3">
    <source>
        <dbReference type="ARBA" id="ARBA00004496"/>
    </source>
</evidence>
<dbReference type="EC" id="2.7.11.1" evidence="5"/>
<evidence type="ECO:0000256" key="2">
    <source>
        <dbReference type="ARBA" id="ARBA00004123"/>
    </source>
</evidence>
<dbReference type="Gene3D" id="1.10.510.10">
    <property type="entry name" value="Transferase(Phosphotransferase) domain 1"/>
    <property type="match status" value="1"/>
</dbReference>
<evidence type="ECO:0000256" key="15">
    <source>
        <dbReference type="ARBA" id="ARBA00023242"/>
    </source>
</evidence>
<feature type="region of interest" description="Disordered" evidence="22">
    <location>
        <begin position="670"/>
        <end position="702"/>
    </location>
</feature>
<evidence type="ECO:0000256" key="14">
    <source>
        <dbReference type="ARBA" id="ARBA00022842"/>
    </source>
</evidence>
<feature type="binding site" evidence="21">
    <location>
        <position position="56"/>
    </location>
    <ligand>
        <name>ATP</name>
        <dbReference type="ChEBI" id="CHEBI:30616"/>
    </ligand>
</feature>
<evidence type="ECO:0000256" key="13">
    <source>
        <dbReference type="ARBA" id="ARBA00022840"/>
    </source>
</evidence>
<evidence type="ECO:0000256" key="23">
    <source>
        <dbReference type="SAM" id="Phobius"/>
    </source>
</evidence>
<evidence type="ECO:0000256" key="6">
    <source>
        <dbReference type="ARBA" id="ARBA00022473"/>
    </source>
</evidence>
<dbReference type="GO" id="GO:0000226">
    <property type="term" value="P:microtubule cytoskeleton organization"/>
    <property type="evidence" value="ECO:0007669"/>
    <property type="project" value="TreeGrafter"/>
</dbReference>
<evidence type="ECO:0000256" key="16">
    <source>
        <dbReference type="ARBA" id="ARBA00047899"/>
    </source>
</evidence>
<dbReference type="GO" id="GO:0005524">
    <property type="term" value="F:ATP binding"/>
    <property type="evidence" value="ECO:0007669"/>
    <property type="project" value="UniProtKB-UniRule"/>
</dbReference>
<name>A0A0M3JVR4_ANISI</name>
<evidence type="ECO:0000256" key="1">
    <source>
        <dbReference type="ARBA" id="ARBA00001946"/>
    </source>
</evidence>
<keyword evidence="6" id="KW-0217">Developmental protein</keyword>
<dbReference type="SMART" id="SM00220">
    <property type="entry name" value="S_TKc"/>
    <property type="match status" value="1"/>
</dbReference>
<evidence type="ECO:0000256" key="20">
    <source>
        <dbReference type="ARBA" id="ARBA00069695"/>
    </source>
</evidence>
<dbReference type="GO" id="GO:0050321">
    <property type="term" value="F:tau-protein kinase activity"/>
    <property type="evidence" value="ECO:0007669"/>
    <property type="project" value="TreeGrafter"/>
</dbReference>
<gene>
    <name evidence="25" type="ORF">ASIM_LOCUS11792</name>
</gene>
<keyword evidence="9" id="KW-0808">Transferase</keyword>
<keyword evidence="15" id="KW-0539">Nucleus</keyword>
<dbReference type="GO" id="GO:0005634">
    <property type="term" value="C:nucleus"/>
    <property type="evidence" value="ECO:0007669"/>
    <property type="project" value="UniProtKB-SubCell"/>
</dbReference>
<evidence type="ECO:0000256" key="12">
    <source>
        <dbReference type="ARBA" id="ARBA00022777"/>
    </source>
</evidence>
<dbReference type="PROSITE" id="PS50011">
    <property type="entry name" value="PROTEIN_KINASE_DOM"/>
    <property type="match status" value="1"/>
</dbReference>
<dbReference type="SUPFAM" id="SSF56112">
    <property type="entry name" value="Protein kinase-like (PK-like)"/>
    <property type="match status" value="1"/>
</dbReference>
<keyword evidence="8" id="KW-0723">Serine/threonine-protein kinase</keyword>
<evidence type="ECO:0000256" key="8">
    <source>
        <dbReference type="ARBA" id="ARBA00022527"/>
    </source>
</evidence>
<dbReference type="FunFam" id="1.10.510.10:FF:001295">
    <property type="entry name" value="Serine/threonine-protein kinase kin-29"/>
    <property type="match status" value="1"/>
</dbReference>
<reference evidence="27" key="1">
    <citation type="submission" date="2017-02" db="UniProtKB">
        <authorList>
            <consortium name="WormBaseParasite"/>
        </authorList>
    </citation>
    <scope>IDENTIFICATION</scope>
</reference>
<comment type="subcellular location">
    <subcellularLocation>
        <location evidence="3">Cytoplasm</location>
    </subcellularLocation>
    <subcellularLocation>
        <location evidence="2">Nucleus</location>
    </subcellularLocation>
</comment>
<dbReference type="InterPro" id="IPR011009">
    <property type="entry name" value="Kinase-like_dom_sf"/>
</dbReference>
<comment type="function">
    <text evidence="18">Regulates chemoreceptor expression by phosphorylating the hda-4 class II histone deacetylase (HDAC) and inhibiting the gene repression functions of hda-4 and the mef-2 transcription factor, enabling the correct sensing and transduction of food signals. Role in determining body size, the dauer decision and serotonin-mediated egg laying. May modulate the Sma/Mab pathway and regulates development in the later larval stages.</text>
</comment>
<dbReference type="AlphaFoldDB" id="A0A0M3JVR4"/>
<dbReference type="OrthoDB" id="193931at2759"/>
<keyword evidence="14" id="KW-0460">Magnesium</keyword>
<dbReference type="WBParaSite" id="ASIM_0001232601-mRNA-1">
    <property type="protein sequence ID" value="ASIM_0001232601-mRNA-1"/>
    <property type="gene ID" value="ASIM_0001232601"/>
</dbReference>
<dbReference type="Pfam" id="PF00069">
    <property type="entry name" value="Pkinase"/>
    <property type="match status" value="1"/>
</dbReference>
<keyword evidence="11 21" id="KW-0547">Nucleotide-binding</keyword>
<dbReference type="EMBL" id="UYRR01031102">
    <property type="protein sequence ID" value="VDK45824.1"/>
    <property type="molecule type" value="Genomic_DNA"/>
</dbReference>
<keyword evidence="23" id="KW-1133">Transmembrane helix</keyword>
<keyword evidence="13 21" id="KW-0067">ATP-binding</keyword>
<reference evidence="25 26" key="2">
    <citation type="submission" date="2018-11" db="EMBL/GenBank/DDBJ databases">
        <authorList>
            <consortium name="Pathogen Informatics"/>
        </authorList>
    </citation>
    <scope>NUCLEOTIDE SEQUENCE [LARGE SCALE GENOMIC DNA]</scope>
</reference>
<evidence type="ECO:0000256" key="22">
    <source>
        <dbReference type="SAM" id="MobiDB-lite"/>
    </source>
</evidence>
<dbReference type="InterPro" id="IPR000719">
    <property type="entry name" value="Prot_kinase_dom"/>
</dbReference>
<evidence type="ECO:0000259" key="24">
    <source>
        <dbReference type="PROSITE" id="PS50011"/>
    </source>
</evidence>
<comment type="catalytic activity">
    <reaction evidence="17">
        <text>L-seryl-[protein] + ATP = O-phospho-L-seryl-[protein] + ADP + H(+)</text>
        <dbReference type="Rhea" id="RHEA:17989"/>
        <dbReference type="Rhea" id="RHEA-COMP:9863"/>
        <dbReference type="Rhea" id="RHEA-COMP:11604"/>
        <dbReference type="ChEBI" id="CHEBI:15378"/>
        <dbReference type="ChEBI" id="CHEBI:29999"/>
        <dbReference type="ChEBI" id="CHEBI:30616"/>
        <dbReference type="ChEBI" id="CHEBI:83421"/>
        <dbReference type="ChEBI" id="CHEBI:456216"/>
        <dbReference type="EC" id="2.7.11.1"/>
    </reaction>
</comment>
<accession>A0A0M3JVR4</accession>
<keyword evidence="23" id="KW-0472">Membrane</keyword>
<feature type="domain" description="Protein kinase" evidence="24">
    <location>
        <begin position="27"/>
        <end position="278"/>
    </location>
</feature>
<sequence>MTTKQNVYTCLHQRSRFIDVFQRVGEYNIGKAIGKGNFAVVRLAKHSLSNTQIAVKIVNKSRLDDDSMQKIDREIRILKTLVHPHIIKLYEVIRTEQHIYIVTEYASHGEVFEMLMDKGRVCESEARRLFQQTSCAVAYCHSHRIVHRDLKAENLLLDLHNNVKLIDFGFSNFQQPQSLLSTWCGSPPYAAPELLLGKEYDGMKADVWSLGVILYILVAGGFPFPGHSLDKLKCAVLAGQLKIPYWVSVECADLIRKMLTFHPGKRYSVENVVQHRWFVAEQSPKMQQLIHESVSSGLHPDTLSSPRLNPTVLLFMQQHTKCTEEQIVEEVKKKNYECSIFATYELLCDKVRELSLDEANSELCTTSSTQPRRGSRGSIVSGKANIEIQHSTPTISAHHLAKLSLSTNTDDTVGFIDYTAFSSIMVLICELKESERSDDASSDIDDTAASSSSAACSWVKRHAVQLGTVVGIDQAQACSSAAASVFPTNNRSETRRHTLCAADPTIPFQTLLLTQQMAADSRLANEAAAHAAVATAALVAHSAVNPFVNTTLPTNLIPFNHLALYNTSNPTLPLQSLERRASAGEAMFGVNGYEQLLSTSQQTATRQILNGFDNLQAIGRCTSSSQTPSSRLTSVLTVEEEGERYLNQLGTTKRNTVHCISGTDGPCSTSRFMRSPYSKQSNGSERRSSWTSSTQHASLVTPQQQAQLERLYKQTVAGGSDQLNAIQQLQREFQQLRASTQISPVTTRAASSLLDSSCSLQCAPRISITDENNCCLTQPSSSATFDPVSVFEKQRPATAIGFSSMPDSSCSPERRFETSAKSIVSSLESSQVLTRLRSALDTLNITYEECGTCSLASETRRICVDSADGGRVEIDVSAMPLSINQIKSKVDFICSGVDLLGCSHLCSQLISKLNLPT</sequence>
<dbReference type="InterPro" id="IPR008271">
    <property type="entry name" value="Ser/Thr_kinase_AS"/>
</dbReference>
<dbReference type="PROSITE" id="PS00107">
    <property type="entry name" value="PROTEIN_KINASE_ATP"/>
    <property type="match status" value="1"/>
</dbReference>
<evidence type="ECO:0000256" key="21">
    <source>
        <dbReference type="PROSITE-ProRule" id="PRU10141"/>
    </source>
</evidence>
<dbReference type="PANTHER" id="PTHR24346:SF82">
    <property type="entry name" value="KP78A-RELATED"/>
    <property type="match status" value="1"/>
</dbReference>
<evidence type="ECO:0000256" key="18">
    <source>
        <dbReference type="ARBA" id="ARBA00053036"/>
    </source>
</evidence>
<dbReference type="GO" id="GO:0005737">
    <property type="term" value="C:cytoplasm"/>
    <property type="evidence" value="ECO:0007669"/>
    <property type="project" value="UniProtKB-SubCell"/>
</dbReference>
<comment type="subunit">
    <text evidence="19">Interacts with tax-6.</text>
</comment>
<proteinExistence type="inferred from homology"/>
<evidence type="ECO:0000256" key="5">
    <source>
        <dbReference type="ARBA" id="ARBA00012513"/>
    </source>
</evidence>
<evidence type="ECO:0000256" key="7">
    <source>
        <dbReference type="ARBA" id="ARBA00022490"/>
    </source>
</evidence>
<dbReference type="FunFam" id="3.30.200.20:FF:000003">
    <property type="entry name" value="Non-specific serine/threonine protein kinase"/>
    <property type="match status" value="1"/>
</dbReference>
<evidence type="ECO:0000256" key="9">
    <source>
        <dbReference type="ARBA" id="ARBA00022679"/>
    </source>
</evidence>
<dbReference type="GO" id="GO:0035556">
    <property type="term" value="P:intracellular signal transduction"/>
    <property type="evidence" value="ECO:0007669"/>
    <property type="project" value="TreeGrafter"/>
</dbReference>
<evidence type="ECO:0000313" key="25">
    <source>
        <dbReference type="EMBL" id="VDK45824.1"/>
    </source>
</evidence>
<evidence type="ECO:0000313" key="26">
    <source>
        <dbReference type="Proteomes" id="UP000267096"/>
    </source>
</evidence>
<keyword evidence="23" id="KW-0812">Transmembrane</keyword>
<keyword evidence="12" id="KW-0418">Kinase</keyword>
<organism evidence="27">
    <name type="scientific">Anisakis simplex</name>
    <name type="common">Herring worm</name>
    <dbReference type="NCBI Taxonomy" id="6269"/>
    <lineage>
        <taxon>Eukaryota</taxon>
        <taxon>Metazoa</taxon>
        <taxon>Ecdysozoa</taxon>
        <taxon>Nematoda</taxon>
        <taxon>Chromadorea</taxon>
        <taxon>Rhabditida</taxon>
        <taxon>Spirurina</taxon>
        <taxon>Ascaridomorpha</taxon>
        <taxon>Ascaridoidea</taxon>
        <taxon>Anisakidae</taxon>
        <taxon>Anisakis</taxon>
        <taxon>Anisakis simplex complex</taxon>
    </lineage>
</organism>
<dbReference type="GO" id="GO:0046872">
    <property type="term" value="F:metal ion binding"/>
    <property type="evidence" value="ECO:0007669"/>
    <property type="project" value="UniProtKB-KW"/>
</dbReference>
<dbReference type="PANTHER" id="PTHR24346">
    <property type="entry name" value="MAP/MICROTUBULE AFFINITY-REGULATING KINASE"/>
    <property type="match status" value="1"/>
</dbReference>
<keyword evidence="10" id="KW-0479">Metal-binding</keyword>
<protein>
    <recommendedName>
        <fullName evidence="20">Serine/threonine-protein kinase kin-29</fullName>
        <ecNumber evidence="5">2.7.11.1</ecNumber>
    </recommendedName>
</protein>
<keyword evidence="7" id="KW-0963">Cytoplasm</keyword>
<evidence type="ECO:0000256" key="10">
    <source>
        <dbReference type="ARBA" id="ARBA00022723"/>
    </source>
</evidence>
<evidence type="ECO:0000256" key="19">
    <source>
        <dbReference type="ARBA" id="ARBA00062956"/>
    </source>
</evidence>
<dbReference type="InterPro" id="IPR017441">
    <property type="entry name" value="Protein_kinase_ATP_BS"/>
</dbReference>
<evidence type="ECO:0000256" key="11">
    <source>
        <dbReference type="ARBA" id="ARBA00022741"/>
    </source>
</evidence>
<comment type="catalytic activity">
    <reaction evidence="16">
        <text>L-threonyl-[protein] + ATP = O-phospho-L-threonyl-[protein] + ADP + H(+)</text>
        <dbReference type="Rhea" id="RHEA:46608"/>
        <dbReference type="Rhea" id="RHEA-COMP:11060"/>
        <dbReference type="Rhea" id="RHEA-COMP:11605"/>
        <dbReference type="ChEBI" id="CHEBI:15378"/>
        <dbReference type="ChEBI" id="CHEBI:30013"/>
        <dbReference type="ChEBI" id="CHEBI:30616"/>
        <dbReference type="ChEBI" id="CHEBI:61977"/>
        <dbReference type="ChEBI" id="CHEBI:456216"/>
        <dbReference type="EC" id="2.7.11.1"/>
    </reaction>
</comment>
<comment type="cofactor">
    <cofactor evidence="1">
        <name>Mg(2+)</name>
        <dbReference type="ChEBI" id="CHEBI:18420"/>
    </cofactor>
</comment>
<dbReference type="PROSITE" id="PS00108">
    <property type="entry name" value="PROTEIN_KINASE_ST"/>
    <property type="match status" value="1"/>
</dbReference>
<evidence type="ECO:0000256" key="17">
    <source>
        <dbReference type="ARBA" id="ARBA00048679"/>
    </source>
</evidence>